<dbReference type="PROSITE" id="PS00138">
    <property type="entry name" value="SUBTILASE_SER"/>
    <property type="match status" value="1"/>
</dbReference>
<sequence>MGSFNAQLTPQPASAAADDGRFYTAHILKAFEYASRMGAHVVSCSFGPERPNMAPTPQQVQDAVNETNLYAAQLAPMVARNMLIVAAAGNDETDLDRLDSYNTTYNPCFMASRPEFRDNMLCVMATDNQDSRYSEIVANKPTGSNYGRKYVNIAAPGRQILSTVPSIAETNQTLYNYKDGTSMATPLVAGVGALVLSVLGEQGSAGGSRNYFLGKEARRILVESARTVPGVDLPVSTGAIVNAASAVQRAAAALKGITGQGLPLGLMGQPSTAPPP</sequence>
<comment type="caution">
    <text evidence="7">The sequence shown here is derived from an EMBL/GenBank/DDBJ whole genome shotgun (WGS) entry which is preliminary data.</text>
</comment>
<gene>
    <name evidence="7" type="ORF">TSOC_002756</name>
</gene>
<dbReference type="Pfam" id="PF00082">
    <property type="entry name" value="Peptidase_S8"/>
    <property type="match status" value="1"/>
</dbReference>
<proteinExistence type="inferred from homology"/>
<dbReference type="GO" id="GO:0006508">
    <property type="term" value="P:proteolysis"/>
    <property type="evidence" value="ECO:0007669"/>
    <property type="project" value="UniProtKB-KW"/>
</dbReference>
<dbReference type="InterPro" id="IPR000209">
    <property type="entry name" value="Peptidase_S8/S53_dom"/>
</dbReference>
<feature type="domain" description="Peptidase S8/S53" evidence="6">
    <location>
        <begin position="17"/>
        <end position="231"/>
    </location>
</feature>
<dbReference type="SUPFAM" id="SSF52743">
    <property type="entry name" value="Subtilisin-like"/>
    <property type="match status" value="1"/>
</dbReference>
<evidence type="ECO:0000313" key="8">
    <source>
        <dbReference type="Proteomes" id="UP000236333"/>
    </source>
</evidence>
<evidence type="ECO:0000256" key="4">
    <source>
        <dbReference type="ARBA" id="ARBA00022825"/>
    </source>
</evidence>
<dbReference type="EMBL" id="PGGS01000054">
    <property type="protein sequence ID" value="PNH10516.1"/>
    <property type="molecule type" value="Genomic_DNA"/>
</dbReference>
<dbReference type="PROSITE" id="PS51892">
    <property type="entry name" value="SUBTILASE"/>
    <property type="match status" value="1"/>
</dbReference>
<evidence type="ECO:0000256" key="1">
    <source>
        <dbReference type="ARBA" id="ARBA00011073"/>
    </source>
</evidence>
<comment type="similarity">
    <text evidence="1 5">Belongs to the peptidase S8 family.</text>
</comment>
<organism evidence="7 8">
    <name type="scientific">Tetrabaena socialis</name>
    <dbReference type="NCBI Taxonomy" id="47790"/>
    <lineage>
        <taxon>Eukaryota</taxon>
        <taxon>Viridiplantae</taxon>
        <taxon>Chlorophyta</taxon>
        <taxon>core chlorophytes</taxon>
        <taxon>Chlorophyceae</taxon>
        <taxon>CS clade</taxon>
        <taxon>Chlamydomonadales</taxon>
        <taxon>Tetrabaenaceae</taxon>
        <taxon>Tetrabaena</taxon>
    </lineage>
</organism>
<dbReference type="OrthoDB" id="5139247at2759"/>
<evidence type="ECO:0000313" key="7">
    <source>
        <dbReference type="EMBL" id="PNH10516.1"/>
    </source>
</evidence>
<evidence type="ECO:0000256" key="5">
    <source>
        <dbReference type="PROSITE-ProRule" id="PRU01240"/>
    </source>
</evidence>
<dbReference type="PANTHER" id="PTHR43399:SF4">
    <property type="entry name" value="CELL WALL-ASSOCIATED PROTEASE"/>
    <property type="match status" value="1"/>
</dbReference>
<keyword evidence="3" id="KW-0378">Hydrolase</keyword>
<reference evidence="7 8" key="1">
    <citation type="journal article" date="2017" name="Mol. Biol. Evol.">
        <title>The 4-celled Tetrabaena socialis nuclear genome reveals the essential components for genetic control of cell number at the origin of multicellularity in the volvocine lineage.</title>
        <authorList>
            <person name="Featherston J."/>
            <person name="Arakaki Y."/>
            <person name="Hanschen E.R."/>
            <person name="Ferris P.J."/>
            <person name="Michod R.E."/>
            <person name="Olson B.J.S.C."/>
            <person name="Nozaki H."/>
            <person name="Durand P.M."/>
        </authorList>
    </citation>
    <scope>NUCLEOTIDE SEQUENCE [LARGE SCALE GENOMIC DNA]</scope>
    <source>
        <strain evidence="7 8">NIES-571</strain>
    </source>
</reference>
<dbReference type="InterPro" id="IPR051048">
    <property type="entry name" value="Peptidase_S8/S53_subtilisin"/>
</dbReference>
<comment type="caution">
    <text evidence="5">Lacks conserved residue(s) required for the propagation of feature annotation.</text>
</comment>
<keyword evidence="4" id="KW-0720">Serine protease</keyword>
<dbReference type="InterPro" id="IPR036852">
    <property type="entry name" value="Peptidase_S8/S53_dom_sf"/>
</dbReference>
<dbReference type="InterPro" id="IPR023828">
    <property type="entry name" value="Peptidase_S8_Ser-AS"/>
</dbReference>
<dbReference type="PANTHER" id="PTHR43399">
    <property type="entry name" value="SUBTILISIN-RELATED"/>
    <property type="match status" value="1"/>
</dbReference>
<keyword evidence="8" id="KW-1185">Reference proteome</keyword>
<dbReference type="AlphaFoldDB" id="A0A2J8ADC7"/>
<dbReference type="Proteomes" id="UP000236333">
    <property type="component" value="Unassembled WGS sequence"/>
</dbReference>
<dbReference type="Gene3D" id="3.40.50.200">
    <property type="entry name" value="Peptidase S8/S53 domain"/>
    <property type="match status" value="1"/>
</dbReference>
<evidence type="ECO:0000259" key="6">
    <source>
        <dbReference type="Pfam" id="PF00082"/>
    </source>
</evidence>
<keyword evidence="2 7" id="KW-0645">Protease</keyword>
<name>A0A2J8ADC7_9CHLO</name>
<dbReference type="GO" id="GO:0004252">
    <property type="term" value="F:serine-type endopeptidase activity"/>
    <property type="evidence" value="ECO:0007669"/>
    <property type="project" value="InterPro"/>
</dbReference>
<evidence type="ECO:0000256" key="2">
    <source>
        <dbReference type="ARBA" id="ARBA00022670"/>
    </source>
</evidence>
<protein>
    <submittedName>
        <fullName evidence="7">Extracellular subtilisin-like protease</fullName>
    </submittedName>
</protein>
<evidence type="ECO:0000256" key="3">
    <source>
        <dbReference type="ARBA" id="ARBA00022801"/>
    </source>
</evidence>
<accession>A0A2J8ADC7</accession>